<dbReference type="EMBL" id="JACHGJ010000002">
    <property type="protein sequence ID" value="MBB6480087.1"/>
    <property type="molecule type" value="Genomic_DNA"/>
</dbReference>
<dbReference type="InterPro" id="IPR018197">
    <property type="entry name" value="Glycerate_kinase_RE-like"/>
</dbReference>
<dbReference type="EC" id="2.7.1.31" evidence="5"/>
<dbReference type="Pfam" id="PF02595">
    <property type="entry name" value="Gly_kinase"/>
    <property type="match status" value="1"/>
</dbReference>
<dbReference type="NCBIfam" id="TIGR00045">
    <property type="entry name" value="glycerate kinase"/>
    <property type="match status" value="1"/>
</dbReference>
<reference evidence="5 6" key="1">
    <citation type="submission" date="2020-08" db="EMBL/GenBank/DDBJ databases">
        <title>Genomic Encyclopedia of Type Strains, Phase IV (KMG-IV): sequencing the most valuable type-strain genomes for metagenomic binning, comparative biology and taxonomic classification.</title>
        <authorList>
            <person name="Goeker M."/>
        </authorList>
    </citation>
    <scope>NUCLEOTIDE SEQUENCE [LARGE SCALE GENOMIC DNA]</scope>
    <source>
        <strain evidence="5 6">DSM 2461</strain>
    </source>
</reference>
<dbReference type="AlphaFoldDB" id="A0A841RA12"/>
<evidence type="ECO:0000256" key="3">
    <source>
        <dbReference type="ARBA" id="ARBA00022777"/>
    </source>
</evidence>
<dbReference type="Proteomes" id="UP000587760">
    <property type="component" value="Unassembled WGS sequence"/>
</dbReference>
<dbReference type="PANTHER" id="PTHR21599:SF0">
    <property type="entry name" value="GLYCERATE KINASE"/>
    <property type="match status" value="1"/>
</dbReference>
<dbReference type="RefSeq" id="WP_184745908.1">
    <property type="nucleotide sequence ID" value="NZ_JACHGJ010000002.1"/>
</dbReference>
<dbReference type="GO" id="GO:0008887">
    <property type="term" value="F:glycerate kinase activity"/>
    <property type="evidence" value="ECO:0007669"/>
    <property type="project" value="UniProtKB-UniRule"/>
</dbReference>
<evidence type="ECO:0000313" key="5">
    <source>
        <dbReference type="EMBL" id="MBB6480087.1"/>
    </source>
</evidence>
<dbReference type="PANTHER" id="PTHR21599">
    <property type="entry name" value="GLYCERATE KINASE"/>
    <property type="match status" value="1"/>
</dbReference>
<evidence type="ECO:0000256" key="1">
    <source>
        <dbReference type="ARBA" id="ARBA00006284"/>
    </source>
</evidence>
<name>A0A841RA12_9SPIO</name>
<dbReference type="InterPro" id="IPR004381">
    <property type="entry name" value="Glycerate_kinase"/>
</dbReference>
<dbReference type="SUPFAM" id="SSF110738">
    <property type="entry name" value="Glycerate kinase I"/>
    <property type="match status" value="1"/>
</dbReference>
<dbReference type="Gene3D" id="3.40.50.10350">
    <property type="entry name" value="Glycerate kinase, domain 1"/>
    <property type="match status" value="1"/>
</dbReference>
<protein>
    <submittedName>
        <fullName evidence="5">Glycerate kinase</fullName>
        <ecNumber evidence="5">2.7.1.31</ecNumber>
    </submittedName>
</protein>
<keyword evidence="6" id="KW-1185">Reference proteome</keyword>
<dbReference type="InterPro" id="IPR036129">
    <property type="entry name" value="Glycerate_kinase_sf"/>
</dbReference>
<dbReference type="GO" id="GO:0031388">
    <property type="term" value="P:organic acid phosphorylation"/>
    <property type="evidence" value="ECO:0007669"/>
    <property type="project" value="UniProtKB-UniRule"/>
</dbReference>
<gene>
    <name evidence="5" type="ORF">HNR50_001745</name>
</gene>
<dbReference type="InterPro" id="IPR018193">
    <property type="entry name" value="Glyc_kinase_flavodox-like_fold"/>
</dbReference>
<proteinExistence type="inferred from homology"/>
<sequence length="383" mass="40041">MKVVLAIDSFKGSLPSTRLADAAEKGILAVYPEAEVVKIPVADGGEGTVEALVAGTEGSYIDLAVRGPLDEPVMARYGISGDGSTAVIEMAEASGLPLIPQAKRNPEKTSTYGTGQLILDGVERGCRNFVIGIGGSATNDCGTGMMQALGMTFHDSSGKVLKGCGENLPKIAAIGTDRLDPRLKECRFRIACDVDNPLYGERGAAYVYSPQKGADEAMVFRLDRGLEHFSGIVAEQFGFDMNRLPGAGAAGGLGGAFAAFLNGSLEPGIGLVLKETGIGEKLEGADFVLTGEGRIDFQSVMGKTPVGVAKAAAEKNVPVIAIAGSVADDALSVHNHGISALFSIMNYPITLEEALEADRTAFLVERNAEEIFRLIKICQGRSL</sequence>
<keyword evidence="3 4" id="KW-0418">Kinase</keyword>
<dbReference type="Gene3D" id="3.90.1510.10">
    <property type="entry name" value="Glycerate kinase, domain 2"/>
    <property type="match status" value="1"/>
</dbReference>
<evidence type="ECO:0000256" key="4">
    <source>
        <dbReference type="PIRNR" id="PIRNR006078"/>
    </source>
</evidence>
<accession>A0A841RA12</accession>
<keyword evidence="2 4" id="KW-0808">Transferase</keyword>
<comment type="similarity">
    <text evidence="1 4">Belongs to the glycerate kinase type-1 family.</text>
</comment>
<dbReference type="PIRSF" id="PIRSF006078">
    <property type="entry name" value="GlxK"/>
    <property type="match status" value="1"/>
</dbReference>
<comment type="caution">
    <text evidence="5">The sequence shown here is derived from an EMBL/GenBank/DDBJ whole genome shotgun (WGS) entry which is preliminary data.</text>
</comment>
<evidence type="ECO:0000313" key="6">
    <source>
        <dbReference type="Proteomes" id="UP000587760"/>
    </source>
</evidence>
<evidence type="ECO:0000256" key="2">
    <source>
        <dbReference type="ARBA" id="ARBA00022679"/>
    </source>
</evidence>
<organism evidence="5 6">
    <name type="scientific">Spirochaeta isovalerica</name>
    <dbReference type="NCBI Taxonomy" id="150"/>
    <lineage>
        <taxon>Bacteria</taxon>
        <taxon>Pseudomonadati</taxon>
        <taxon>Spirochaetota</taxon>
        <taxon>Spirochaetia</taxon>
        <taxon>Spirochaetales</taxon>
        <taxon>Spirochaetaceae</taxon>
        <taxon>Spirochaeta</taxon>
    </lineage>
</organism>